<reference evidence="2 3" key="1">
    <citation type="journal article" date="2018" name="Sci. Rep.">
        <title>Comparative genomics provides insights into the lifestyle and reveals functional heterogeneity of dark septate endophytic fungi.</title>
        <authorList>
            <person name="Knapp D.G."/>
            <person name="Nemeth J.B."/>
            <person name="Barry K."/>
            <person name="Hainaut M."/>
            <person name="Henrissat B."/>
            <person name="Johnson J."/>
            <person name="Kuo A."/>
            <person name="Lim J.H.P."/>
            <person name="Lipzen A."/>
            <person name="Nolan M."/>
            <person name="Ohm R.A."/>
            <person name="Tamas L."/>
            <person name="Grigoriev I.V."/>
            <person name="Spatafora J.W."/>
            <person name="Nagy L.G."/>
            <person name="Kovacs G.M."/>
        </authorList>
    </citation>
    <scope>NUCLEOTIDE SEQUENCE [LARGE SCALE GENOMIC DNA]</scope>
    <source>
        <strain evidence="2 3">DSE2036</strain>
    </source>
</reference>
<proteinExistence type="predicted"/>
<dbReference type="EMBL" id="KZ805417">
    <property type="protein sequence ID" value="PVH98284.1"/>
    <property type="molecule type" value="Genomic_DNA"/>
</dbReference>
<feature type="region of interest" description="Disordered" evidence="1">
    <location>
        <begin position="1"/>
        <end position="84"/>
    </location>
</feature>
<evidence type="ECO:0000256" key="1">
    <source>
        <dbReference type="SAM" id="MobiDB-lite"/>
    </source>
</evidence>
<dbReference type="AlphaFoldDB" id="A0A2V1DMB6"/>
<organism evidence="2 3">
    <name type="scientific">Periconia macrospinosa</name>
    <dbReference type="NCBI Taxonomy" id="97972"/>
    <lineage>
        <taxon>Eukaryota</taxon>
        <taxon>Fungi</taxon>
        <taxon>Dikarya</taxon>
        <taxon>Ascomycota</taxon>
        <taxon>Pezizomycotina</taxon>
        <taxon>Dothideomycetes</taxon>
        <taxon>Pleosporomycetidae</taxon>
        <taxon>Pleosporales</taxon>
        <taxon>Massarineae</taxon>
        <taxon>Periconiaceae</taxon>
        <taxon>Periconia</taxon>
    </lineage>
</organism>
<evidence type="ECO:0000313" key="3">
    <source>
        <dbReference type="Proteomes" id="UP000244855"/>
    </source>
</evidence>
<feature type="compositionally biased region" description="Basic and acidic residues" evidence="1">
    <location>
        <begin position="126"/>
        <end position="136"/>
    </location>
</feature>
<gene>
    <name evidence="2" type="ORF">DM02DRAFT_730004</name>
</gene>
<dbReference type="Proteomes" id="UP000244855">
    <property type="component" value="Unassembled WGS sequence"/>
</dbReference>
<keyword evidence="3" id="KW-1185">Reference proteome</keyword>
<feature type="region of interest" description="Disordered" evidence="1">
    <location>
        <begin position="110"/>
        <end position="136"/>
    </location>
</feature>
<dbReference type="OrthoDB" id="3799998at2759"/>
<sequence length="136" mass="15619">MNGKKKETKGLAQNEATELAIKKSTSELPPYYNSEPSAQPPQYNKSSSRRPGTGSPSFRQHASAANVNAILASPDITGPDKRREKLPWRQRWKEWWQSWEVHDHEVNYDRDYGSQPKLNYLGARIDGGETKSRRHR</sequence>
<protein>
    <submittedName>
        <fullName evidence="2">Uncharacterized protein</fullName>
    </submittedName>
</protein>
<accession>A0A2V1DMB6</accession>
<feature type="compositionally biased region" description="Polar residues" evidence="1">
    <location>
        <begin position="34"/>
        <end position="45"/>
    </location>
</feature>
<name>A0A2V1DMB6_9PLEO</name>
<evidence type="ECO:0000313" key="2">
    <source>
        <dbReference type="EMBL" id="PVH98284.1"/>
    </source>
</evidence>